<dbReference type="InterPro" id="IPR052164">
    <property type="entry name" value="Anthracycline_SecMetBiosynth"/>
</dbReference>
<dbReference type="CDD" id="cd07247">
    <property type="entry name" value="SgaA_N_like"/>
    <property type="match status" value="1"/>
</dbReference>
<evidence type="ECO:0000313" key="5">
    <source>
        <dbReference type="Proteomes" id="UP000320857"/>
    </source>
</evidence>
<dbReference type="Proteomes" id="UP000320857">
    <property type="component" value="Unassembled WGS sequence"/>
</dbReference>
<evidence type="ECO:0000313" key="4">
    <source>
        <dbReference type="EMBL" id="MQS00815.1"/>
    </source>
</evidence>
<accession>A0A5P0YKG9</accession>
<dbReference type="Gene3D" id="3.10.180.10">
    <property type="entry name" value="2,3-Dihydroxybiphenyl 1,2-Dioxygenase, domain 1"/>
    <property type="match status" value="2"/>
</dbReference>
<proteinExistence type="predicted"/>
<evidence type="ECO:0000313" key="3">
    <source>
        <dbReference type="EMBL" id="MBB1258779.1"/>
    </source>
</evidence>
<reference evidence="4 5" key="1">
    <citation type="submission" date="2019-10" db="EMBL/GenBank/DDBJ databases">
        <title>Streptomyces sp. nov., a novel actinobacterium isolated from alkaline environment.</title>
        <authorList>
            <person name="Golinska P."/>
        </authorList>
    </citation>
    <scope>NUCLEOTIDE SEQUENCE [LARGE SCALE GENOMIC DNA]</scope>
    <source>
        <strain evidence="4 5">OF1</strain>
    </source>
</reference>
<name>A0A5P0YKG9_9ACTN</name>
<dbReference type="InterPro" id="IPR037523">
    <property type="entry name" value="VOC_core"/>
</dbReference>
<evidence type="ECO:0000313" key="6">
    <source>
        <dbReference type="Proteomes" id="UP000517765"/>
    </source>
</evidence>
<organism evidence="4 5">
    <name type="scientific">Streptomyces alkaliterrae</name>
    <dbReference type="NCBI Taxonomy" id="2213162"/>
    <lineage>
        <taxon>Bacteria</taxon>
        <taxon>Bacillati</taxon>
        <taxon>Actinomycetota</taxon>
        <taxon>Actinomycetes</taxon>
        <taxon>Kitasatosporales</taxon>
        <taxon>Streptomycetaceae</taxon>
        <taxon>Streptomyces</taxon>
    </lineage>
</organism>
<evidence type="ECO:0000259" key="1">
    <source>
        <dbReference type="PROSITE" id="PS51819"/>
    </source>
</evidence>
<feature type="domain" description="VOC" evidence="1">
    <location>
        <begin position="140"/>
        <end position="257"/>
    </location>
</feature>
<dbReference type="Pfam" id="PF00903">
    <property type="entry name" value="Glyoxalase"/>
    <property type="match status" value="2"/>
</dbReference>
<dbReference type="EMBL" id="VJYK02000014">
    <property type="protein sequence ID" value="MQS00815.1"/>
    <property type="molecule type" value="Genomic_DNA"/>
</dbReference>
<dbReference type="PROSITE" id="PS51819">
    <property type="entry name" value="VOC"/>
    <property type="match status" value="2"/>
</dbReference>
<dbReference type="EMBL" id="JABJXA010000033">
    <property type="protein sequence ID" value="MBB1258779.1"/>
    <property type="molecule type" value="Genomic_DNA"/>
</dbReference>
<dbReference type="AlphaFoldDB" id="A0A5P0YKG9"/>
<reference evidence="6 7" key="2">
    <citation type="submission" date="2020-05" db="EMBL/GenBank/DDBJ databases">
        <title>Classification of alakaliphilic streptomycetes isolated from an alkaline soil next to Lonar Crater, India and a proposal for the recognition of Streptomyces alkaliterrae sp. nov.</title>
        <authorList>
            <person name="Golinska P."/>
        </authorList>
    </citation>
    <scope>NUCLEOTIDE SEQUENCE [LARGE SCALE GENOMIC DNA]</scope>
    <source>
        <strain evidence="7">OF3</strain>
        <strain evidence="6">OF8</strain>
    </source>
</reference>
<dbReference type="OrthoDB" id="9793039at2"/>
<reference evidence="2" key="3">
    <citation type="journal article" name="Syst. Appl. Microbiol.">
        <title>Streptomyces alkaliterrae sp. nov., isolated from an alkaline soil, and emended descriptions of Streptomyces alkaliphilus, Streptomyces calidiresistens and Streptomyces durbertensis.</title>
        <authorList>
            <person name="Swiecimska M."/>
            <person name="Golinska P."/>
            <person name="Nouioui I."/>
            <person name="Wypij M."/>
            <person name="Rai M."/>
            <person name="Sangal V."/>
            <person name="Goodfellow M."/>
        </authorList>
    </citation>
    <scope>NUCLEOTIDE SEQUENCE</scope>
    <source>
        <strain evidence="2">OF3</strain>
        <strain evidence="3">OF8</strain>
    </source>
</reference>
<protein>
    <submittedName>
        <fullName evidence="4">VOC family protein</fullName>
    </submittedName>
</protein>
<dbReference type="RefSeq" id="WP_143646295.1">
    <property type="nucleotide sequence ID" value="NZ_JABJWZ010000010.1"/>
</dbReference>
<gene>
    <name evidence="4" type="ORF">FNX44_002740</name>
    <name evidence="2" type="ORF">H3146_02520</name>
    <name evidence="3" type="ORF">H3147_08035</name>
</gene>
<sequence>MTEAVARPVPGTPCWVSLMACDLRASEEFYGELFGWQFRRVEQELGPHVRAYLDGLDVAGLGEIRKGHGFPAAWLPYLATDDADETSGLIRDCGGTVGVGPMDSGQGDRVAIAADPAGASFGLWQADALPEQPAAGRPGTPVWNEIIVPEAMMVTAFYRAVFGYQVERLSVPQSQSDYRTFLLAGRPVCGVRGVGGALPFDRGSMWVTYFAVSELTSALRMVDKLGGRVHSEPRDSPYGCYARVSDPDGAPFALIEMLDPRDAVERPLRDR</sequence>
<comment type="caution">
    <text evidence="4">The sequence shown here is derived from an EMBL/GenBank/DDBJ whole genome shotgun (WGS) entry which is preliminary data.</text>
</comment>
<feature type="domain" description="VOC" evidence="1">
    <location>
        <begin position="12"/>
        <end position="126"/>
    </location>
</feature>
<dbReference type="PANTHER" id="PTHR33993">
    <property type="entry name" value="GLYOXALASE-RELATED"/>
    <property type="match status" value="1"/>
</dbReference>
<dbReference type="PROSITE" id="PS51257">
    <property type="entry name" value="PROKAR_LIPOPROTEIN"/>
    <property type="match status" value="1"/>
</dbReference>
<evidence type="ECO:0000313" key="7">
    <source>
        <dbReference type="Proteomes" id="UP000525686"/>
    </source>
</evidence>
<dbReference type="Proteomes" id="UP000517765">
    <property type="component" value="Unassembled WGS sequence"/>
</dbReference>
<evidence type="ECO:0000313" key="2">
    <source>
        <dbReference type="EMBL" id="MBB1252245.1"/>
    </source>
</evidence>
<dbReference type="InterPro" id="IPR004360">
    <property type="entry name" value="Glyas_Fos-R_dOase_dom"/>
</dbReference>
<dbReference type="Proteomes" id="UP000525686">
    <property type="component" value="Unassembled WGS sequence"/>
</dbReference>
<dbReference type="EMBL" id="JABJWZ010000010">
    <property type="protein sequence ID" value="MBB1252245.1"/>
    <property type="molecule type" value="Genomic_DNA"/>
</dbReference>
<dbReference type="InterPro" id="IPR029068">
    <property type="entry name" value="Glyas_Bleomycin-R_OHBP_Dase"/>
</dbReference>
<dbReference type="PANTHER" id="PTHR33993:SF10">
    <property type="entry name" value="CONSERVED PROTEIN"/>
    <property type="match status" value="1"/>
</dbReference>
<dbReference type="SUPFAM" id="SSF54593">
    <property type="entry name" value="Glyoxalase/Bleomycin resistance protein/Dihydroxybiphenyl dioxygenase"/>
    <property type="match status" value="2"/>
</dbReference>
<keyword evidence="5" id="KW-1185">Reference proteome</keyword>